<dbReference type="PROSITE" id="PS01196">
    <property type="entry name" value="PEPT_TRNA_HYDROL_2"/>
    <property type="match status" value="1"/>
</dbReference>
<dbReference type="EC" id="3.1.1.29" evidence="1"/>
<reference evidence="7 8" key="1">
    <citation type="submission" date="2016-03" db="EMBL/GenBank/DDBJ databases">
        <title>Comparative genomics of Pseudogymnoascus destructans, the fungus causing white-nose syndrome of bats.</title>
        <authorList>
            <person name="Palmer J.M."/>
            <person name="Drees K.P."/>
            <person name="Foster J.T."/>
            <person name="Lindner D.L."/>
        </authorList>
    </citation>
    <scope>NUCLEOTIDE SEQUENCE [LARGE SCALE GENOMIC DNA]</scope>
    <source>
        <strain evidence="7 8">UAMH 10579</strain>
    </source>
</reference>
<dbReference type="Pfam" id="PF01195">
    <property type="entry name" value="Pept_tRNA_hydro"/>
    <property type="match status" value="1"/>
</dbReference>
<dbReference type="Gene3D" id="3.40.50.1470">
    <property type="entry name" value="Peptidyl-tRNA hydrolase"/>
    <property type="match status" value="1"/>
</dbReference>
<feature type="compositionally biased region" description="Pro residues" evidence="6">
    <location>
        <begin position="7"/>
        <end position="20"/>
    </location>
</feature>
<evidence type="ECO:0000313" key="8">
    <source>
        <dbReference type="Proteomes" id="UP000091956"/>
    </source>
</evidence>
<accession>A0A1B8GUH8</accession>
<evidence type="ECO:0000313" key="7">
    <source>
        <dbReference type="EMBL" id="OBT99481.2"/>
    </source>
</evidence>
<dbReference type="RefSeq" id="XP_018133214.2">
    <property type="nucleotide sequence ID" value="XM_018272373.2"/>
</dbReference>
<dbReference type="SUPFAM" id="SSF53178">
    <property type="entry name" value="Peptidyl-tRNA hydrolase-like"/>
    <property type="match status" value="1"/>
</dbReference>
<name>A0A1B8GUH8_9PEZI</name>
<protein>
    <recommendedName>
        <fullName evidence="1">peptidyl-tRNA hydrolase</fullName>
        <ecNumber evidence="1">3.1.1.29</ecNumber>
    </recommendedName>
</protein>
<gene>
    <name evidence="7" type="primary">PTH1</name>
    <name evidence="7" type="ORF">VE01_02869</name>
</gene>
<evidence type="ECO:0000256" key="1">
    <source>
        <dbReference type="ARBA" id="ARBA00013260"/>
    </source>
</evidence>
<evidence type="ECO:0000256" key="6">
    <source>
        <dbReference type="SAM" id="MobiDB-lite"/>
    </source>
</evidence>
<keyword evidence="4" id="KW-0694">RNA-binding</keyword>
<dbReference type="EMBL" id="KV460212">
    <property type="protein sequence ID" value="OBT99481.2"/>
    <property type="molecule type" value="Genomic_DNA"/>
</dbReference>
<dbReference type="GO" id="GO:0004045">
    <property type="term" value="F:peptidyl-tRNA hydrolase activity"/>
    <property type="evidence" value="ECO:0007669"/>
    <property type="project" value="UniProtKB-EC"/>
</dbReference>
<dbReference type="AlphaFoldDB" id="A0A1B8GUH8"/>
<organism evidence="7 8">
    <name type="scientific">Pseudogymnoascus verrucosus</name>
    <dbReference type="NCBI Taxonomy" id="342668"/>
    <lineage>
        <taxon>Eukaryota</taxon>
        <taxon>Fungi</taxon>
        <taxon>Dikarya</taxon>
        <taxon>Ascomycota</taxon>
        <taxon>Pezizomycotina</taxon>
        <taxon>Leotiomycetes</taxon>
        <taxon>Thelebolales</taxon>
        <taxon>Thelebolaceae</taxon>
        <taxon>Pseudogymnoascus</taxon>
    </lineage>
</organism>
<dbReference type="Proteomes" id="UP000091956">
    <property type="component" value="Unassembled WGS sequence"/>
</dbReference>
<comment type="similarity">
    <text evidence="5">Belongs to the PTH family.</text>
</comment>
<dbReference type="GO" id="GO:0000049">
    <property type="term" value="F:tRNA binding"/>
    <property type="evidence" value="ECO:0007669"/>
    <property type="project" value="UniProtKB-KW"/>
</dbReference>
<dbReference type="PANTHER" id="PTHR17224:SF1">
    <property type="entry name" value="PEPTIDYL-TRNA HYDROLASE"/>
    <property type="match status" value="1"/>
</dbReference>
<dbReference type="InterPro" id="IPR036416">
    <property type="entry name" value="Pept_tRNA_hydro_sf"/>
</dbReference>
<evidence type="ECO:0000256" key="3">
    <source>
        <dbReference type="ARBA" id="ARBA00022801"/>
    </source>
</evidence>
<dbReference type="InterPro" id="IPR018171">
    <property type="entry name" value="Pept_tRNA_hydro_CS"/>
</dbReference>
<sequence>MPSAIPASPPPSPISQPQHPPKQRKQKQPPQPQPNPAKIQPPDAQALPLTIPLKMPPPTRLLVASIGNPAPYLNTLHSAGHTVLRALTIPLSTPPLVKSRPHANGLLAHSPTHPITLWHSPSMMNVSGPAVATAFRAFQREYPGAELVVLHDELESALGVVSVRGGDRGTKGHNGLRSLAKAVGGGYTRVGVGIGRPVAREGGEVAKYVLRKMTVGEREALEGCVGGVLEELERLLEGERK</sequence>
<evidence type="ECO:0000256" key="5">
    <source>
        <dbReference type="ARBA" id="ARBA00038063"/>
    </source>
</evidence>
<proteinExistence type="inferred from homology"/>
<dbReference type="PANTHER" id="PTHR17224">
    <property type="entry name" value="PEPTIDYL-TRNA HYDROLASE"/>
    <property type="match status" value="1"/>
</dbReference>
<dbReference type="GeneID" id="28836255"/>
<keyword evidence="3 7" id="KW-0378">Hydrolase</keyword>
<feature type="region of interest" description="Disordered" evidence="6">
    <location>
        <begin position="1"/>
        <end position="43"/>
    </location>
</feature>
<evidence type="ECO:0000256" key="4">
    <source>
        <dbReference type="ARBA" id="ARBA00022884"/>
    </source>
</evidence>
<reference evidence="8" key="2">
    <citation type="journal article" date="2018" name="Nat. Commun.">
        <title>Extreme sensitivity to ultraviolet light in the fungal pathogen causing white-nose syndrome of bats.</title>
        <authorList>
            <person name="Palmer J.M."/>
            <person name="Drees K.P."/>
            <person name="Foster J.T."/>
            <person name="Lindner D.L."/>
        </authorList>
    </citation>
    <scope>NUCLEOTIDE SEQUENCE [LARGE SCALE GENOMIC DNA]</scope>
    <source>
        <strain evidence="8">UAMH 10579</strain>
    </source>
</reference>
<evidence type="ECO:0000256" key="2">
    <source>
        <dbReference type="ARBA" id="ARBA00022555"/>
    </source>
</evidence>
<dbReference type="STRING" id="342668.A0A1B8GUH8"/>
<keyword evidence="2" id="KW-0820">tRNA-binding</keyword>
<keyword evidence="8" id="KW-1185">Reference proteome</keyword>
<dbReference type="InterPro" id="IPR001328">
    <property type="entry name" value="Pept_tRNA_hydro"/>
</dbReference>